<dbReference type="RefSeq" id="WP_065319044.1">
    <property type="nucleotide sequence ID" value="NZ_CP017477.1"/>
</dbReference>
<dbReference type="AlphaFoldDB" id="A0A1B8TXL3"/>
<evidence type="ECO:0000313" key="4">
    <source>
        <dbReference type="EMBL" id="OBY64294.1"/>
    </source>
</evidence>
<feature type="repeat" description="TPR" evidence="3">
    <location>
        <begin position="290"/>
        <end position="323"/>
    </location>
</feature>
<dbReference type="PANTHER" id="PTHR44943">
    <property type="entry name" value="CELLULOSE SYNTHASE OPERON PROTEIN C"/>
    <property type="match status" value="1"/>
</dbReference>
<dbReference type="PANTHER" id="PTHR44943:SF4">
    <property type="entry name" value="TPR REPEAT-CONTAINING PROTEIN MJ0798"/>
    <property type="match status" value="1"/>
</dbReference>
<dbReference type="STRING" id="1774273.LPB03_04655"/>
<organism evidence="4 5">
    <name type="scientific">Polaribacter vadi</name>
    <dbReference type="NCBI Taxonomy" id="1774273"/>
    <lineage>
        <taxon>Bacteria</taxon>
        <taxon>Pseudomonadati</taxon>
        <taxon>Bacteroidota</taxon>
        <taxon>Flavobacteriia</taxon>
        <taxon>Flavobacteriales</taxon>
        <taxon>Flavobacteriaceae</taxon>
    </lineage>
</organism>
<evidence type="ECO:0000256" key="2">
    <source>
        <dbReference type="ARBA" id="ARBA00022803"/>
    </source>
</evidence>
<evidence type="ECO:0000313" key="5">
    <source>
        <dbReference type="Proteomes" id="UP000092584"/>
    </source>
</evidence>
<dbReference type="EMBL" id="LSFM01000022">
    <property type="protein sequence ID" value="OBY64294.1"/>
    <property type="molecule type" value="Genomic_DNA"/>
</dbReference>
<dbReference type="PROSITE" id="PS50005">
    <property type="entry name" value="TPR"/>
    <property type="match status" value="2"/>
</dbReference>
<sequence length="414" mass="47179">MKKQIIAISLGLMSIGMFAQKKELRTIDKAIDKSDFKTAQEGIAALEGNESAIEQKYEAWYYYLKGSAYGKSNVEKAVEAYDKLFEIEKESGKSKYTNEAKPKLNELIQFVSNKAINAYNDDKDYVTATKNFYLTYKLSPTDTIFLYNAAVSASLQKDYDTSFEYYKELQDIGYTGVTTQYFAVNKETGVKENLGGKSQRDLMVKTGQYSTPTDENTESKQADIIKNLSFILIAQGKTDEAVVAIKEARKNEPKDLNLLLNEAQLYIKLEKMDKFQELMEEAVQLDPENPTLFFNLGVVNHNQGKSEEAIEYYKRAIELDPEYADAYMNISVAILSGEQAIVEEMNKNLSNFKKYDELELKQKALYNKALPYLEKADELGRTEDTVKSLLNIYDLTGNKKAETLRPIYKKMRGM</sequence>
<feature type="repeat" description="TPR" evidence="3">
    <location>
        <begin position="256"/>
        <end position="289"/>
    </location>
</feature>
<dbReference type="InterPro" id="IPR051685">
    <property type="entry name" value="Ycf3/AcsC/BcsC/TPR_MFPF"/>
</dbReference>
<evidence type="ECO:0000256" key="1">
    <source>
        <dbReference type="ARBA" id="ARBA00022737"/>
    </source>
</evidence>
<keyword evidence="2 3" id="KW-0802">TPR repeat</keyword>
<dbReference type="InterPro" id="IPR019734">
    <property type="entry name" value="TPR_rpt"/>
</dbReference>
<name>A0A1B8TXL3_9FLAO</name>
<dbReference type="KEGG" id="pob:LPB03_04655"/>
<dbReference type="SMART" id="SM00028">
    <property type="entry name" value="TPR"/>
    <property type="match status" value="5"/>
</dbReference>
<dbReference type="OrthoDB" id="1149028at2"/>
<keyword evidence="1" id="KW-0677">Repeat</keyword>
<gene>
    <name evidence="4" type="ORF">LPB3_07840</name>
</gene>
<dbReference type="Proteomes" id="UP000092584">
    <property type="component" value="Unassembled WGS sequence"/>
</dbReference>
<proteinExistence type="predicted"/>
<dbReference type="SUPFAM" id="SSF48452">
    <property type="entry name" value="TPR-like"/>
    <property type="match status" value="2"/>
</dbReference>
<dbReference type="Pfam" id="PF00515">
    <property type="entry name" value="TPR_1"/>
    <property type="match status" value="1"/>
</dbReference>
<comment type="caution">
    <text evidence="4">The sequence shown here is derived from an EMBL/GenBank/DDBJ whole genome shotgun (WGS) entry which is preliminary data.</text>
</comment>
<dbReference type="Gene3D" id="1.25.40.10">
    <property type="entry name" value="Tetratricopeptide repeat domain"/>
    <property type="match status" value="2"/>
</dbReference>
<dbReference type="InterPro" id="IPR011990">
    <property type="entry name" value="TPR-like_helical_dom_sf"/>
</dbReference>
<evidence type="ECO:0000256" key="3">
    <source>
        <dbReference type="PROSITE-ProRule" id="PRU00339"/>
    </source>
</evidence>
<dbReference type="PROSITE" id="PS50293">
    <property type="entry name" value="TPR_REGION"/>
    <property type="match status" value="1"/>
</dbReference>
<protein>
    <submittedName>
        <fullName evidence="4">Uncharacterized protein</fullName>
    </submittedName>
</protein>
<keyword evidence="5" id="KW-1185">Reference proteome</keyword>
<dbReference type="Pfam" id="PF14559">
    <property type="entry name" value="TPR_19"/>
    <property type="match status" value="1"/>
</dbReference>
<reference evidence="5" key="1">
    <citation type="submission" date="2016-02" db="EMBL/GenBank/DDBJ databases">
        <authorList>
            <person name="Shin S.-K."/>
            <person name="Yi H."/>
            <person name="Kim E."/>
        </authorList>
    </citation>
    <scope>NUCLEOTIDE SEQUENCE [LARGE SCALE GENOMIC DNA]</scope>
    <source>
        <strain evidence="5">LPB0003</strain>
    </source>
</reference>
<accession>A0A1B8TXL3</accession>